<proteinExistence type="predicted"/>
<evidence type="ECO:0000259" key="2">
    <source>
        <dbReference type="Pfam" id="PF13286"/>
    </source>
</evidence>
<accession>A0ABT1VS85</accession>
<gene>
    <name evidence="3" type="ORF">NQH49_23430</name>
</gene>
<organism evidence="3 4">
    <name type="scientific">Pantoea trifolii</name>
    <dbReference type="NCBI Taxonomy" id="2968030"/>
    <lineage>
        <taxon>Bacteria</taxon>
        <taxon>Pseudomonadati</taxon>
        <taxon>Pseudomonadota</taxon>
        <taxon>Gammaproteobacteria</taxon>
        <taxon>Enterobacterales</taxon>
        <taxon>Erwiniaceae</taxon>
        <taxon>Pantoea</taxon>
    </lineage>
</organism>
<dbReference type="Proteomes" id="UP001300015">
    <property type="component" value="Unassembled WGS sequence"/>
</dbReference>
<evidence type="ECO:0000313" key="4">
    <source>
        <dbReference type="Proteomes" id="UP001300015"/>
    </source>
</evidence>
<feature type="domain" description="Phosphohydrolase-associated" evidence="2">
    <location>
        <begin position="25"/>
        <end position="109"/>
    </location>
</feature>
<dbReference type="RefSeq" id="WP_256699209.1">
    <property type="nucleotide sequence ID" value="NZ_JANIES010000003.1"/>
</dbReference>
<protein>
    <recommendedName>
        <fullName evidence="2">Phosphohydrolase-associated domain-containing protein</fullName>
    </recommendedName>
</protein>
<dbReference type="Gene3D" id="1.10.3210.10">
    <property type="entry name" value="Hypothetical protein af1432"/>
    <property type="match status" value="1"/>
</dbReference>
<reference evidence="3 4" key="1">
    <citation type="submission" date="2022-07" db="EMBL/GenBank/DDBJ databases">
        <title>Pantoea trifolii sp. nov. isolated from root nodules of Trifolium rubens.</title>
        <authorList>
            <person name="Kalita M."/>
            <person name="Wdowiak-Wrobel S."/>
            <person name="Marek-Kozaczuk M."/>
            <person name="Palusinska-Szysz M."/>
            <person name="Sokolowski W."/>
            <person name="Coutinho T."/>
            <person name="Hlahane L."/>
        </authorList>
    </citation>
    <scope>NUCLEOTIDE SEQUENCE [LARGE SCALE GENOMIC DNA]</scope>
    <source>
        <strain evidence="3 4">MMK2</strain>
    </source>
</reference>
<keyword evidence="1" id="KW-0378">Hydrolase</keyword>
<dbReference type="EMBL" id="JANIET010000003">
    <property type="protein sequence ID" value="MCQ8230414.1"/>
    <property type="molecule type" value="Genomic_DNA"/>
</dbReference>
<comment type="caution">
    <text evidence="3">The sequence shown here is derived from an EMBL/GenBank/DDBJ whole genome shotgun (WGS) entry which is preliminary data.</text>
</comment>
<sequence>MDISVVKNEGSFEELGYGELPALAEGLQKLVSEVIMRKRNIMPQEIKGDKIIKDLFHFYISDHNYKFLSPELKSTFSYNQTSQYDARKARAVADYISGMMDIFAVKEWKNLCEK</sequence>
<keyword evidence="4" id="KW-1185">Reference proteome</keyword>
<evidence type="ECO:0000313" key="3">
    <source>
        <dbReference type="EMBL" id="MCQ8230414.1"/>
    </source>
</evidence>
<dbReference type="InterPro" id="IPR026875">
    <property type="entry name" value="PHydrolase_assoc_dom"/>
</dbReference>
<name>A0ABT1VS85_9GAMM</name>
<evidence type="ECO:0000256" key="1">
    <source>
        <dbReference type="ARBA" id="ARBA00022801"/>
    </source>
</evidence>
<dbReference type="Pfam" id="PF13286">
    <property type="entry name" value="HD_assoc"/>
    <property type="match status" value="1"/>
</dbReference>